<dbReference type="AlphaFoldDB" id="A0A1J1HBK4"/>
<dbReference type="Gene3D" id="3.40.50.150">
    <property type="entry name" value="Vaccinia Virus protein VP39"/>
    <property type="match status" value="1"/>
</dbReference>
<dbReference type="InterPro" id="IPR007848">
    <property type="entry name" value="Small_mtfrase_dom"/>
</dbReference>
<feature type="domain" description="Methyltransferase small" evidence="4">
    <location>
        <begin position="338"/>
        <end position="475"/>
    </location>
</feature>
<dbReference type="Gene3D" id="3.30.750.80">
    <property type="entry name" value="RNA methyltransferase domain (HRMD) like"/>
    <property type="match status" value="1"/>
</dbReference>
<dbReference type="Proteomes" id="UP000220158">
    <property type="component" value="Chromosome 14"/>
</dbReference>
<dbReference type="VEuPathDB" id="PlasmoDB:PRELSG_1461600"/>
<dbReference type="GeneID" id="39739048"/>
<feature type="domain" description="RlmI-like PUA" evidence="5">
    <location>
        <begin position="81"/>
        <end position="137"/>
    </location>
</feature>
<dbReference type="EMBL" id="LN835309">
    <property type="protein sequence ID" value="CRH02881.1"/>
    <property type="molecule type" value="Genomic_DNA"/>
</dbReference>
<proteinExistence type="predicted"/>
<keyword evidence="2" id="KW-0963">Cytoplasm</keyword>
<keyword evidence="7" id="KW-1185">Reference proteome</keyword>
<organism evidence="6 7">
    <name type="scientific">Plasmodium relictum</name>
    <dbReference type="NCBI Taxonomy" id="85471"/>
    <lineage>
        <taxon>Eukaryota</taxon>
        <taxon>Sar</taxon>
        <taxon>Alveolata</taxon>
        <taxon>Apicomplexa</taxon>
        <taxon>Aconoidasida</taxon>
        <taxon>Haemosporida</taxon>
        <taxon>Plasmodiidae</taxon>
        <taxon>Plasmodium</taxon>
        <taxon>Plasmodium (Haemamoeba)</taxon>
    </lineage>
</organism>
<dbReference type="PANTHER" id="PTHR42873:SF1">
    <property type="entry name" value="S-ADENOSYLMETHIONINE-DEPENDENT METHYLTRANSFERASE DOMAIN-CONTAINING PROTEIN"/>
    <property type="match status" value="1"/>
</dbReference>
<keyword evidence="3" id="KW-0808">Transferase</keyword>
<dbReference type="RefSeq" id="XP_028535401.1">
    <property type="nucleotide sequence ID" value="XM_028679716.1"/>
</dbReference>
<evidence type="ECO:0000256" key="1">
    <source>
        <dbReference type="ARBA" id="ARBA00004496"/>
    </source>
</evidence>
<evidence type="ECO:0000313" key="7">
    <source>
        <dbReference type="Proteomes" id="UP000220158"/>
    </source>
</evidence>
<dbReference type="InterPro" id="IPR029063">
    <property type="entry name" value="SAM-dependent_MTases_sf"/>
</dbReference>
<protein>
    <submittedName>
        <fullName evidence="6">Uncharacterized protein</fullName>
    </submittedName>
</protein>
<evidence type="ECO:0000256" key="2">
    <source>
        <dbReference type="ARBA" id="ARBA00022490"/>
    </source>
</evidence>
<dbReference type="Pfam" id="PF05175">
    <property type="entry name" value="MTS"/>
    <property type="match status" value="1"/>
</dbReference>
<evidence type="ECO:0000259" key="4">
    <source>
        <dbReference type="Pfam" id="PF05175"/>
    </source>
</evidence>
<reference evidence="6 7" key="1">
    <citation type="submission" date="2015-04" db="EMBL/GenBank/DDBJ databases">
        <authorList>
            <consortium name="Pathogen Informatics"/>
        </authorList>
    </citation>
    <scope>NUCLEOTIDE SEQUENCE [LARGE SCALE GENOMIC DNA]</scope>
    <source>
        <strain evidence="6 7">SGS1</strain>
    </source>
</reference>
<evidence type="ECO:0000256" key="3">
    <source>
        <dbReference type="ARBA" id="ARBA00022679"/>
    </source>
</evidence>
<evidence type="ECO:0000259" key="5">
    <source>
        <dbReference type="Pfam" id="PF17785"/>
    </source>
</evidence>
<evidence type="ECO:0000313" key="6">
    <source>
        <dbReference type="EMBL" id="CRH02881.1"/>
    </source>
</evidence>
<dbReference type="SUPFAM" id="SSF53335">
    <property type="entry name" value="S-adenosyl-L-methionine-dependent methyltransferases"/>
    <property type="match status" value="1"/>
</dbReference>
<dbReference type="GO" id="GO:0003723">
    <property type="term" value="F:RNA binding"/>
    <property type="evidence" value="ECO:0007669"/>
    <property type="project" value="InterPro"/>
</dbReference>
<dbReference type="Gene3D" id="2.30.130.10">
    <property type="entry name" value="PUA domain"/>
    <property type="match status" value="1"/>
</dbReference>
<dbReference type="CDD" id="cd02440">
    <property type="entry name" value="AdoMet_MTases"/>
    <property type="match status" value="1"/>
</dbReference>
<accession>A0A1J1HBK4</accession>
<dbReference type="InterPro" id="IPR041532">
    <property type="entry name" value="RlmI-like_PUA"/>
</dbReference>
<dbReference type="GO" id="GO:0008168">
    <property type="term" value="F:methyltransferase activity"/>
    <property type="evidence" value="ECO:0007669"/>
    <property type="project" value="InterPro"/>
</dbReference>
<sequence length="511" mass="59596">MKYKMLTLKSTKKCCKNFKCRFFSNIKYEENVLNFEKKKSKFEKNTKFREELYKYHYEQYIDNVNLRPDLYLKNAEENNIHDKRIKRNVPFVYSNEVKNLEELKTNPLTLVNVKNMNNESFGVATFNPYSLISARIINQNSLFSININFFIEKIKNALLWRNKIVKNETDNMSNSISHQITPSANITIDTTSNDKNNNIANDNNTNENIHNYPILNSSHCYRLINSEGDSIPGLIVDRFDDYISIQHLTLGCEMLACNINDALIELLKPKGIIFRNDNKERLNEKLEIYKKVIYGKVPDKVTLIENNCFFIIDLIDSPNTGWFFNRKDLRNLLCQYSYQKNVLDLFSYVGSFGIQCSKIGKAKKVVCVEKYKNFVQLAKKSANLNNINNIEFLCSDSLNFLENCNQLFDIIILDPPNLIPKSQFLKSGSRRYINLINLAQNYVTSNGLLLIIFTTKLFSYQDYINIINKSFINVNKKVKIVGQGRASPDNPVNLSLYLFSDFYWFILQLTY</sequence>
<gene>
    <name evidence="6" type="ORF">PRELSG_1461600</name>
</gene>
<dbReference type="Pfam" id="PF17785">
    <property type="entry name" value="PUA_3"/>
    <property type="match status" value="1"/>
</dbReference>
<dbReference type="KEGG" id="prel:PRELSG_1461600"/>
<name>A0A1J1HBK4_PLARL</name>
<comment type="subcellular location">
    <subcellularLocation>
        <location evidence="1">Cytoplasm</location>
    </subcellularLocation>
</comment>
<dbReference type="CDD" id="cd11572">
    <property type="entry name" value="RlmI_M_like"/>
    <property type="match status" value="1"/>
</dbReference>
<dbReference type="OrthoDB" id="269872at2759"/>
<dbReference type="OMA" id="GSFGIQC"/>
<dbReference type="PANTHER" id="PTHR42873">
    <property type="entry name" value="RIBOSOMAL RNA LARGE SUBUNIT METHYLTRANSFERASE"/>
    <property type="match status" value="1"/>
</dbReference>
<dbReference type="InterPro" id="IPR036974">
    <property type="entry name" value="PUA_sf"/>
</dbReference>